<feature type="transmembrane region" description="Helical" evidence="1">
    <location>
        <begin position="6"/>
        <end position="28"/>
    </location>
</feature>
<feature type="transmembrane region" description="Helical" evidence="1">
    <location>
        <begin position="40"/>
        <end position="56"/>
    </location>
</feature>
<accession>A0A5C1I553</accession>
<reference evidence="2" key="1">
    <citation type="submission" date="2019-08" db="EMBL/GenBank/DDBJ databases">
        <title>Comparative genome analysis confer to the adaptation heavy metal polluted environment.</title>
        <authorList>
            <person name="Li Y."/>
        </authorList>
    </citation>
    <scope>NUCLEOTIDE SEQUENCE [LARGE SCALE GENOMIC DNA]</scope>
    <source>
        <strain evidence="2">P1</strain>
    </source>
</reference>
<sequence length="66" mass="7253">MKQKNLPASLAGVFGMLLLALWTGTKWLHRGQLPAGVKELLGISFIIWFAIILLRGDSGDDWAGQM</sequence>
<evidence type="ECO:0000313" key="3">
    <source>
        <dbReference type="Proteomes" id="UP000251402"/>
    </source>
</evidence>
<dbReference type="AlphaFoldDB" id="A0A5C1I553"/>
<dbReference type="KEGG" id="mrub:DEO27_021375"/>
<keyword evidence="1" id="KW-0812">Transmembrane</keyword>
<dbReference type="EMBL" id="CP043450">
    <property type="protein sequence ID" value="QEM12460.1"/>
    <property type="molecule type" value="Genomic_DNA"/>
</dbReference>
<dbReference type="RefSeq" id="WP_112575334.1">
    <property type="nucleotide sequence ID" value="NZ_CP043450.1"/>
</dbReference>
<evidence type="ECO:0000313" key="2">
    <source>
        <dbReference type="EMBL" id="QEM12460.1"/>
    </source>
</evidence>
<gene>
    <name evidence="2" type="ORF">DEO27_021375</name>
</gene>
<proteinExistence type="predicted"/>
<name>A0A5C1I553_9SPHI</name>
<protein>
    <submittedName>
        <fullName evidence="2">Uncharacterized protein</fullName>
    </submittedName>
</protein>
<dbReference type="Proteomes" id="UP000251402">
    <property type="component" value="Chromosome"/>
</dbReference>
<keyword evidence="1" id="KW-0472">Membrane</keyword>
<keyword evidence="1" id="KW-1133">Transmembrane helix</keyword>
<organism evidence="2 3">
    <name type="scientific">Mucilaginibacter rubeus</name>
    <dbReference type="NCBI Taxonomy" id="2027860"/>
    <lineage>
        <taxon>Bacteria</taxon>
        <taxon>Pseudomonadati</taxon>
        <taxon>Bacteroidota</taxon>
        <taxon>Sphingobacteriia</taxon>
        <taxon>Sphingobacteriales</taxon>
        <taxon>Sphingobacteriaceae</taxon>
        <taxon>Mucilaginibacter</taxon>
    </lineage>
</organism>
<evidence type="ECO:0000256" key="1">
    <source>
        <dbReference type="SAM" id="Phobius"/>
    </source>
</evidence>
<dbReference type="OrthoDB" id="797898at2"/>
<keyword evidence="3" id="KW-1185">Reference proteome</keyword>